<comment type="caution">
    <text evidence="1">The sequence shown here is derived from an EMBL/GenBank/DDBJ whole genome shotgun (WGS) entry which is preliminary data.</text>
</comment>
<dbReference type="EMBL" id="CM039428">
    <property type="protein sequence ID" value="KAI4351193.1"/>
    <property type="molecule type" value="Genomic_DNA"/>
</dbReference>
<reference evidence="1 2" key="1">
    <citation type="journal article" date="2022" name="DNA Res.">
        <title>Chromosomal-level genome assembly of the orchid tree Bauhinia variegata (Leguminosae; Cercidoideae) supports the allotetraploid origin hypothesis of Bauhinia.</title>
        <authorList>
            <person name="Zhong Y."/>
            <person name="Chen Y."/>
            <person name="Zheng D."/>
            <person name="Pang J."/>
            <person name="Liu Y."/>
            <person name="Luo S."/>
            <person name="Meng S."/>
            <person name="Qian L."/>
            <person name="Wei D."/>
            <person name="Dai S."/>
            <person name="Zhou R."/>
        </authorList>
    </citation>
    <scope>NUCLEOTIDE SEQUENCE [LARGE SCALE GENOMIC DNA]</scope>
    <source>
        <strain evidence="1">BV-YZ2020</strain>
    </source>
</reference>
<keyword evidence="2" id="KW-1185">Reference proteome</keyword>
<sequence>MLIFYRFTIEDRSVVSHLFHQWAKKKAFQDPKRLLDKVSFIIDERLRDKRNKHKDLLRALKSCLSTNEAFQYANYALRWEQIPFEKRAHLMKEKQEHFLKLRIENAMGSAKPTDKQISYLKKLGCTTTPTSRLHASHLIEQYKSL</sequence>
<accession>A0ACB9PR99</accession>
<proteinExistence type="predicted"/>
<name>A0ACB9PR99_BAUVA</name>
<dbReference type="Proteomes" id="UP000828941">
    <property type="component" value="Chromosome 3"/>
</dbReference>
<organism evidence="1 2">
    <name type="scientific">Bauhinia variegata</name>
    <name type="common">Purple orchid tree</name>
    <name type="synonym">Phanera variegata</name>
    <dbReference type="NCBI Taxonomy" id="167791"/>
    <lineage>
        <taxon>Eukaryota</taxon>
        <taxon>Viridiplantae</taxon>
        <taxon>Streptophyta</taxon>
        <taxon>Embryophyta</taxon>
        <taxon>Tracheophyta</taxon>
        <taxon>Spermatophyta</taxon>
        <taxon>Magnoliopsida</taxon>
        <taxon>eudicotyledons</taxon>
        <taxon>Gunneridae</taxon>
        <taxon>Pentapetalae</taxon>
        <taxon>rosids</taxon>
        <taxon>fabids</taxon>
        <taxon>Fabales</taxon>
        <taxon>Fabaceae</taxon>
        <taxon>Cercidoideae</taxon>
        <taxon>Cercideae</taxon>
        <taxon>Bauhiniinae</taxon>
        <taxon>Bauhinia</taxon>
    </lineage>
</organism>
<gene>
    <name evidence="1" type="ORF">L6164_005572</name>
</gene>
<protein>
    <submittedName>
        <fullName evidence="1">Uncharacterized protein</fullName>
    </submittedName>
</protein>
<evidence type="ECO:0000313" key="1">
    <source>
        <dbReference type="EMBL" id="KAI4351193.1"/>
    </source>
</evidence>
<evidence type="ECO:0000313" key="2">
    <source>
        <dbReference type="Proteomes" id="UP000828941"/>
    </source>
</evidence>